<reference evidence="2 3" key="1">
    <citation type="submission" date="2016-10" db="EMBL/GenBank/DDBJ databases">
        <title>Genome sequence of Streptomyces sp. MUSC 1.</title>
        <authorList>
            <person name="Lee L.-H."/>
            <person name="Ser H.-L."/>
            <person name="Law J.W.-F."/>
        </authorList>
    </citation>
    <scope>NUCLEOTIDE SEQUENCE [LARGE SCALE GENOMIC DNA]</scope>
    <source>
        <strain evidence="2 3">MUSC 1</strain>
    </source>
</reference>
<accession>A0A1S2PJU8</accession>
<comment type="caution">
    <text evidence="2">The sequence shown here is derived from an EMBL/GenBank/DDBJ whole genome shotgun (WGS) entry which is preliminary data.</text>
</comment>
<keyword evidence="3" id="KW-1185">Reference proteome</keyword>
<dbReference type="EMBL" id="MLYO01000072">
    <property type="protein sequence ID" value="OIJ93993.1"/>
    <property type="molecule type" value="Genomic_DNA"/>
</dbReference>
<evidence type="ECO:0000256" key="1">
    <source>
        <dbReference type="SAM" id="MobiDB-lite"/>
    </source>
</evidence>
<name>A0A1S2PJU8_9ACTN</name>
<feature type="region of interest" description="Disordered" evidence="1">
    <location>
        <begin position="1"/>
        <end position="73"/>
    </location>
</feature>
<evidence type="ECO:0000313" key="3">
    <source>
        <dbReference type="Proteomes" id="UP000179642"/>
    </source>
</evidence>
<organism evidence="2 3">
    <name type="scientific">Streptomyces monashensis</name>
    <dbReference type="NCBI Taxonomy" id="1678012"/>
    <lineage>
        <taxon>Bacteria</taxon>
        <taxon>Bacillati</taxon>
        <taxon>Actinomycetota</taxon>
        <taxon>Actinomycetes</taxon>
        <taxon>Kitasatosporales</taxon>
        <taxon>Streptomycetaceae</taxon>
        <taxon>Streptomyces</taxon>
    </lineage>
</organism>
<evidence type="ECO:0000313" key="2">
    <source>
        <dbReference type="EMBL" id="OIJ93993.1"/>
    </source>
</evidence>
<feature type="compositionally biased region" description="Polar residues" evidence="1">
    <location>
        <begin position="64"/>
        <end position="73"/>
    </location>
</feature>
<feature type="compositionally biased region" description="Basic and acidic residues" evidence="1">
    <location>
        <begin position="10"/>
        <end position="24"/>
    </location>
</feature>
<proteinExistence type="predicted"/>
<protein>
    <submittedName>
        <fullName evidence="2">Uncharacterized protein</fullName>
    </submittedName>
</protein>
<dbReference type="Proteomes" id="UP000179642">
    <property type="component" value="Unassembled WGS sequence"/>
</dbReference>
<sequence length="73" mass="7350">MTGAHVMAGDTERRLARDEPDRLSRSGLLAVTVPAGRGGTDVAAAGLAGSSDCSARPTRALPGSRTSTSPTPM</sequence>
<gene>
    <name evidence="2" type="ORF">BIV23_36580</name>
</gene>
<dbReference type="AlphaFoldDB" id="A0A1S2PJU8"/>